<name>A0ABU5CT09_9BACI</name>
<dbReference type="GO" id="GO:0016787">
    <property type="term" value="F:hydrolase activity"/>
    <property type="evidence" value="ECO:0007669"/>
    <property type="project" value="UniProtKB-KW"/>
</dbReference>
<dbReference type="InterPro" id="IPR000871">
    <property type="entry name" value="Beta-lactam_class-A"/>
</dbReference>
<evidence type="ECO:0000259" key="1">
    <source>
        <dbReference type="Pfam" id="PF13354"/>
    </source>
</evidence>
<dbReference type="Gene3D" id="3.40.710.10">
    <property type="entry name" value="DD-peptidase/beta-lactamase superfamily"/>
    <property type="match status" value="1"/>
</dbReference>
<dbReference type="PANTHER" id="PTHR35333:SF3">
    <property type="entry name" value="BETA-LACTAMASE-TYPE TRANSPEPTIDASE FOLD CONTAINING PROTEIN"/>
    <property type="match status" value="1"/>
</dbReference>
<reference evidence="2 3" key="1">
    <citation type="submission" date="2023-10" db="EMBL/GenBank/DDBJ databases">
        <title>Virgibacillus soli CC-YMP-6 genome.</title>
        <authorList>
            <person name="Miliotis G."/>
            <person name="Sengupta P."/>
            <person name="Hameed A."/>
            <person name="Chuvochina M."/>
            <person name="Mcdonagh F."/>
            <person name="Simpson A.C."/>
            <person name="Singh N.K."/>
            <person name="Rekha P.D."/>
            <person name="Raman K."/>
            <person name="Hugenholtz P."/>
            <person name="Venkateswaran K."/>
        </authorList>
    </citation>
    <scope>NUCLEOTIDE SEQUENCE [LARGE SCALE GENOMIC DNA]</scope>
    <source>
        <strain evidence="2 3">CC-YMP-6</strain>
    </source>
</reference>
<dbReference type="SUPFAM" id="SSF56601">
    <property type="entry name" value="beta-lactamase/transpeptidase-like"/>
    <property type="match status" value="1"/>
</dbReference>
<dbReference type="PANTHER" id="PTHR35333">
    <property type="entry name" value="BETA-LACTAMASE"/>
    <property type="match status" value="1"/>
</dbReference>
<keyword evidence="2" id="KW-0378">Hydrolase</keyword>
<comment type="caution">
    <text evidence="2">The sequence shown here is derived from an EMBL/GenBank/DDBJ whole genome shotgun (WGS) entry which is preliminary data.</text>
</comment>
<gene>
    <name evidence="2" type="ORF">RWD45_13945</name>
</gene>
<dbReference type="InterPro" id="IPR045155">
    <property type="entry name" value="Beta-lactam_cat"/>
</dbReference>
<evidence type="ECO:0000313" key="2">
    <source>
        <dbReference type="EMBL" id="MDY0409479.1"/>
    </source>
</evidence>
<evidence type="ECO:0000313" key="3">
    <source>
        <dbReference type="Proteomes" id="UP001275315"/>
    </source>
</evidence>
<keyword evidence="3" id="KW-1185">Reference proteome</keyword>
<accession>A0ABU5CT09</accession>
<sequence length="269" mass="30199">MHNVFQKIDKLTEQVGGVWGITIKHIQTGETWEKNSKIRFPAASVIKVPIMVALFAAWQKGQLQLCEQIVLRKEDQVGGSGVLQHMTPGTSLTIYDYITLMMIQSDNTATNILIDVVGVAAIQQLMKEMGLNDSSFYNKLMTIPVEREGNNEITAADMMNMLDLIVNGKVISYDACERMLAIMKKQQITDCLPARLPVQSDAIIGERPHWEFAHKTGSITNVLHDVGILYMESHTILLTVLSKDIDQRKSKRVMAEIGSMIYDAYTNRN</sequence>
<dbReference type="EMBL" id="JAWDIQ010000002">
    <property type="protein sequence ID" value="MDY0409479.1"/>
    <property type="molecule type" value="Genomic_DNA"/>
</dbReference>
<dbReference type="Proteomes" id="UP001275315">
    <property type="component" value="Unassembled WGS sequence"/>
</dbReference>
<feature type="domain" description="Beta-lactamase class A catalytic" evidence="1">
    <location>
        <begin position="20"/>
        <end position="241"/>
    </location>
</feature>
<proteinExistence type="predicted"/>
<dbReference type="Pfam" id="PF13354">
    <property type="entry name" value="Beta-lactamase2"/>
    <property type="match status" value="1"/>
</dbReference>
<dbReference type="RefSeq" id="WP_320380275.1">
    <property type="nucleotide sequence ID" value="NZ_JAWDIQ010000002.1"/>
</dbReference>
<protein>
    <submittedName>
        <fullName evidence="2">Serine hydrolase</fullName>
    </submittedName>
</protein>
<organism evidence="2 3">
    <name type="scientific">Paracerasibacillus soli</name>
    <dbReference type="NCBI Taxonomy" id="480284"/>
    <lineage>
        <taxon>Bacteria</taxon>
        <taxon>Bacillati</taxon>
        <taxon>Bacillota</taxon>
        <taxon>Bacilli</taxon>
        <taxon>Bacillales</taxon>
        <taxon>Bacillaceae</taxon>
        <taxon>Paracerasibacillus</taxon>
    </lineage>
</organism>
<dbReference type="InterPro" id="IPR012338">
    <property type="entry name" value="Beta-lactam/transpept-like"/>
</dbReference>